<feature type="compositionally biased region" description="Pro residues" evidence="1">
    <location>
        <begin position="98"/>
        <end position="113"/>
    </location>
</feature>
<evidence type="ECO:0000256" key="1">
    <source>
        <dbReference type="SAM" id="MobiDB-lite"/>
    </source>
</evidence>
<feature type="compositionally biased region" description="Polar residues" evidence="1">
    <location>
        <begin position="27"/>
        <end position="40"/>
    </location>
</feature>
<organism evidence="2 3">
    <name type="scientific">Eschrichtius robustus</name>
    <name type="common">California gray whale</name>
    <name type="synonym">Eschrichtius gibbosus</name>
    <dbReference type="NCBI Taxonomy" id="9764"/>
    <lineage>
        <taxon>Eukaryota</taxon>
        <taxon>Metazoa</taxon>
        <taxon>Chordata</taxon>
        <taxon>Craniata</taxon>
        <taxon>Vertebrata</taxon>
        <taxon>Euteleostomi</taxon>
        <taxon>Mammalia</taxon>
        <taxon>Eutheria</taxon>
        <taxon>Laurasiatheria</taxon>
        <taxon>Artiodactyla</taxon>
        <taxon>Whippomorpha</taxon>
        <taxon>Cetacea</taxon>
        <taxon>Mysticeti</taxon>
        <taxon>Eschrichtiidae</taxon>
        <taxon>Eschrichtius</taxon>
    </lineage>
</organism>
<reference evidence="2 3" key="1">
    <citation type="submission" date="2022-11" db="EMBL/GenBank/DDBJ databases">
        <title>Whole genome sequence of Eschrichtius robustus ER-17-0199.</title>
        <authorList>
            <person name="Bruniche-Olsen A."/>
            <person name="Black A.N."/>
            <person name="Fields C.J."/>
            <person name="Walden K."/>
            <person name="Dewoody J.A."/>
        </authorList>
    </citation>
    <scope>NUCLEOTIDE SEQUENCE [LARGE SCALE GENOMIC DNA]</scope>
    <source>
        <strain evidence="2">ER-17-0199</strain>
        <tissue evidence="2">Blubber</tissue>
    </source>
</reference>
<name>A0AB34H3G7_ESCRO</name>
<dbReference type="Proteomes" id="UP001159641">
    <property type="component" value="Unassembled WGS sequence"/>
</dbReference>
<gene>
    <name evidence="2" type="ORF">J1605_007047</name>
</gene>
<proteinExistence type="predicted"/>
<feature type="region of interest" description="Disordered" evidence="1">
    <location>
        <begin position="302"/>
        <end position="368"/>
    </location>
</feature>
<evidence type="ECO:0000313" key="3">
    <source>
        <dbReference type="Proteomes" id="UP001159641"/>
    </source>
</evidence>
<comment type="caution">
    <text evidence="2">The sequence shown here is derived from an EMBL/GenBank/DDBJ whole genome shotgun (WGS) entry which is preliminary data.</text>
</comment>
<keyword evidence="3" id="KW-1185">Reference proteome</keyword>
<evidence type="ECO:0008006" key="4">
    <source>
        <dbReference type="Google" id="ProtNLM"/>
    </source>
</evidence>
<dbReference type="AlphaFoldDB" id="A0AB34H3G7"/>
<feature type="region of interest" description="Disordered" evidence="1">
    <location>
        <begin position="1"/>
        <end position="141"/>
    </location>
</feature>
<protein>
    <recommendedName>
        <fullName evidence="4">Basic proline-rich protein-like</fullName>
    </recommendedName>
</protein>
<feature type="region of interest" description="Disordered" evidence="1">
    <location>
        <begin position="223"/>
        <end position="256"/>
    </location>
</feature>
<feature type="compositionally biased region" description="Basic and acidic residues" evidence="1">
    <location>
        <begin position="119"/>
        <end position="129"/>
    </location>
</feature>
<evidence type="ECO:0000313" key="2">
    <source>
        <dbReference type="EMBL" id="KAJ8785450.1"/>
    </source>
</evidence>
<dbReference type="EMBL" id="JAIQCJ010002014">
    <property type="protein sequence ID" value="KAJ8785450.1"/>
    <property type="molecule type" value="Genomic_DNA"/>
</dbReference>
<sequence>MQATAWTIKRKAIPAGNKLHLLRRGDTTQGAYTQDPGSSSLREPLPAAPPPLPRARARAPAAREKGADTPNLRAPRTLPHPHQADSLRPTRIRSPGRNSPPPPPPPTSAPPPAFGNFRQETRRSARFEDPPPPPPPDPALCLRRRGACADAIFPPSPRPAPSPRHRRRLLWPAVAPPPAELGRWSLLCRCRERPGDTVEPEKSTIAAAAPLATNAAEKGVVAAACGPLPPGPREQRGADEPAAEEEDESGSRIVGVSARPAALRGGSGAGPFLPEDVCRAEAPARREENARAPWLPVMERSLGSRCHRRRRAPAVIREDPASLRARPRPVAGLTVPGAPPPPRSEPRRAGPSRGQRFLTEQPPRAQGV</sequence>
<accession>A0AB34H3G7</accession>